<dbReference type="GO" id="GO:0005737">
    <property type="term" value="C:cytoplasm"/>
    <property type="evidence" value="ECO:0007669"/>
    <property type="project" value="UniProtKB-SubCell"/>
</dbReference>
<comment type="function">
    <text evidence="5">Catalyzes the phosphorylation of the 3'-hydroxyl group of dephosphocoenzyme A to form coenzyme A.</text>
</comment>
<dbReference type="InterPro" id="IPR027417">
    <property type="entry name" value="P-loop_NTPase"/>
</dbReference>
<evidence type="ECO:0000256" key="2">
    <source>
        <dbReference type="ARBA" id="ARBA00022741"/>
    </source>
</evidence>
<evidence type="ECO:0000256" key="4">
    <source>
        <dbReference type="ARBA" id="ARBA00022993"/>
    </source>
</evidence>
<dbReference type="Gene3D" id="3.40.50.300">
    <property type="entry name" value="P-loop containing nucleotide triphosphate hydrolases"/>
    <property type="match status" value="1"/>
</dbReference>
<feature type="binding site" evidence="5">
    <location>
        <begin position="13"/>
        <end position="18"/>
    </location>
    <ligand>
        <name>ATP</name>
        <dbReference type="ChEBI" id="CHEBI:30616"/>
    </ligand>
</feature>
<comment type="subcellular location">
    <subcellularLocation>
        <location evidence="5">Cytoplasm</location>
    </subcellularLocation>
</comment>
<accession>A0AA47ICI1</accession>
<dbReference type="Pfam" id="PF01121">
    <property type="entry name" value="CoaE"/>
    <property type="match status" value="1"/>
</dbReference>
<dbReference type="PROSITE" id="PS51219">
    <property type="entry name" value="DPCK"/>
    <property type="match status" value="1"/>
</dbReference>
<dbReference type="RefSeq" id="WP_268214352.1">
    <property type="nucleotide sequence ID" value="NZ_CP107241.1"/>
</dbReference>
<evidence type="ECO:0000313" key="7">
    <source>
        <dbReference type="EMBL" id="WAH65492.1"/>
    </source>
</evidence>
<dbReference type="HAMAP" id="MF_00376">
    <property type="entry name" value="Dephospho_CoA_kinase"/>
    <property type="match status" value="1"/>
</dbReference>
<keyword evidence="5 7" id="KW-0808">Transferase</keyword>
<dbReference type="GO" id="GO:0015937">
    <property type="term" value="P:coenzyme A biosynthetic process"/>
    <property type="evidence" value="ECO:0007669"/>
    <property type="project" value="UniProtKB-UniRule"/>
</dbReference>
<evidence type="ECO:0000256" key="5">
    <source>
        <dbReference type="HAMAP-Rule" id="MF_00376"/>
    </source>
</evidence>
<keyword evidence="5 7" id="KW-0418">Kinase</keyword>
<keyword evidence="5" id="KW-0963">Cytoplasm</keyword>
<dbReference type="GO" id="GO:0005524">
    <property type="term" value="F:ATP binding"/>
    <property type="evidence" value="ECO:0007669"/>
    <property type="project" value="UniProtKB-UniRule"/>
</dbReference>
<reference evidence="7" key="1">
    <citation type="submission" date="2022-10" db="EMBL/GenBank/DDBJ databases">
        <title>Complete genome sequence resource for Xanthomonas hortorum isolated from Greek Oregano.</title>
        <authorList>
            <person name="Gonzalez-Tobon J."/>
            <person name="Helmann T.C."/>
            <person name="Daughtrey M."/>
            <person name="Stodghill P.V."/>
            <person name="Filiatrault M.J."/>
        </authorList>
    </citation>
    <scope>NUCLEOTIDE SEQUENCE</scope>
    <source>
        <strain evidence="7">Oregano 108</strain>
    </source>
</reference>
<organism evidence="7 8">
    <name type="scientific">Xanthomonas hortorum</name>
    <dbReference type="NCBI Taxonomy" id="56454"/>
    <lineage>
        <taxon>Bacteria</taxon>
        <taxon>Pseudomonadati</taxon>
        <taxon>Pseudomonadota</taxon>
        <taxon>Gammaproteobacteria</taxon>
        <taxon>Lysobacterales</taxon>
        <taxon>Lysobacteraceae</taxon>
        <taxon>Xanthomonas</taxon>
    </lineage>
</organism>
<dbReference type="EMBL" id="CP107241">
    <property type="protein sequence ID" value="WAH65492.1"/>
    <property type="molecule type" value="Genomic_DNA"/>
</dbReference>
<dbReference type="SUPFAM" id="SSF52540">
    <property type="entry name" value="P-loop containing nucleoside triphosphate hydrolases"/>
    <property type="match status" value="1"/>
</dbReference>
<dbReference type="Proteomes" id="UP001164737">
    <property type="component" value="Chromosome"/>
</dbReference>
<keyword evidence="3 5" id="KW-0067">ATP-binding</keyword>
<evidence type="ECO:0000256" key="3">
    <source>
        <dbReference type="ARBA" id="ARBA00022840"/>
    </source>
</evidence>
<dbReference type="PANTHER" id="PTHR10695:SF46">
    <property type="entry name" value="BIFUNCTIONAL COENZYME A SYNTHASE-RELATED"/>
    <property type="match status" value="1"/>
</dbReference>
<proteinExistence type="inferred from homology"/>
<name>A0AA47ICI1_9XANT</name>
<evidence type="ECO:0000256" key="6">
    <source>
        <dbReference type="NCBIfam" id="TIGR00152"/>
    </source>
</evidence>
<keyword evidence="2 5" id="KW-0547">Nucleotide-binding</keyword>
<dbReference type="NCBIfam" id="TIGR00152">
    <property type="entry name" value="dephospho-CoA kinase"/>
    <property type="match status" value="1"/>
</dbReference>
<dbReference type="PANTHER" id="PTHR10695">
    <property type="entry name" value="DEPHOSPHO-COA KINASE-RELATED"/>
    <property type="match status" value="1"/>
</dbReference>
<evidence type="ECO:0000256" key="1">
    <source>
        <dbReference type="ARBA" id="ARBA00009018"/>
    </source>
</evidence>
<protein>
    <recommendedName>
        <fullName evidence="5 6">Dephospho-CoA kinase</fullName>
        <ecNumber evidence="5 6">2.7.1.24</ecNumber>
    </recommendedName>
    <alternativeName>
        <fullName evidence="5">Dephosphocoenzyme A kinase</fullName>
    </alternativeName>
</protein>
<comment type="similarity">
    <text evidence="1 5">Belongs to the CoaE family.</text>
</comment>
<comment type="pathway">
    <text evidence="5">Cofactor biosynthesis; coenzyme A biosynthesis; CoA from (R)-pantothenate: step 5/5.</text>
</comment>
<evidence type="ECO:0000313" key="8">
    <source>
        <dbReference type="Proteomes" id="UP001164737"/>
    </source>
</evidence>
<gene>
    <name evidence="5 7" type="primary">coaE</name>
    <name evidence="7" type="ORF">OEG85_05890</name>
</gene>
<comment type="catalytic activity">
    <reaction evidence="5">
        <text>3'-dephospho-CoA + ATP = ADP + CoA + H(+)</text>
        <dbReference type="Rhea" id="RHEA:18245"/>
        <dbReference type="ChEBI" id="CHEBI:15378"/>
        <dbReference type="ChEBI" id="CHEBI:30616"/>
        <dbReference type="ChEBI" id="CHEBI:57287"/>
        <dbReference type="ChEBI" id="CHEBI:57328"/>
        <dbReference type="ChEBI" id="CHEBI:456216"/>
        <dbReference type="EC" id="2.7.1.24"/>
    </reaction>
</comment>
<keyword evidence="4 5" id="KW-0173">Coenzyme A biosynthesis</keyword>
<sequence>MSDFIVGLTGGIASGKSALATEFEKLGVPVIDADVVARQVVAPGPILDAIAKYFGNQILLPDGTLDRRALRQLIFTDTTQRLALEAITHPAIRAELQSAALAAAGPYAIVAIPLLAEAGGLASYPWLDRILVVDVPVAMQHARLIQRDYSTPALANQIIDAQASREQRLALANDVVTNDGSLVHLSKCAQILDASYRALATGVDALSTNKISQKTS</sequence>
<dbReference type="CDD" id="cd02022">
    <property type="entry name" value="DPCK"/>
    <property type="match status" value="1"/>
</dbReference>
<dbReference type="AlphaFoldDB" id="A0AA47ICI1"/>
<dbReference type="InterPro" id="IPR001977">
    <property type="entry name" value="Depp_CoAkinase"/>
</dbReference>
<dbReference type="EC" id="2.7.1.24" evidence="5 6"/>
<dbReference type="GO" id="GO:0004140">
    <property type="term" value="F:dephospho-CoA kinase activity"/>
    <property type="evidence" value="ECO:0007669"/>
    <property type="project" value="UniProtKB-UniRule"/>
</dbReference>